<accession>A0ABR5AD90</accession>
<evidence type="ECO:0000313" key="1">
    <source>
        <dbReference type="EMBL" id="KIL38352.1"/>
    </source>
</evidence>
<keyword evidence="2" id="KW-1185">Reference proteome</keyword>
<dbReference type="InterPro" id="IPR003795">
    <property type="entry name" value="DUF192"/>
</dbReference>
<dbReference type="Gene3D" id="2.60.120.1140">
    <property type="entry name" value="Protein of unknown function DUF192"/>
    <property type="match status" value="1"/>
</dbReference>
<reference evidence="1 2" key="1">
    <citation type="submission" date="2014-12" db="EMBL/GenBank/DDBJ databases">
        <title>Draft genome sequence of Paenibacillus kamchatkensis strain B-2647.</title>
        <authorList>
            <person name="Karlyshev A.V."/>
            <person name="Kudryashova E.B."/>
        </authorList>
    </citation>
    <scope>NUCLEOTIDE SEQUENCE [LARGE SCALE GENOMIC DNA]</scope>
    <source>
        <strain evidence="1 2">VKM B-2647</strain>
    </source>
</reference>
<proteinExistence type="predicted"/>
<dbReference type="Proteomes" id="UP000031967">
    <property type="component" value="Unassembled WGS sequence"/>
</dbReference>
<dbReference type="InterPro" id="IPR038695">
    <property type="entry name" value="Saro_0823-like_sf"/>
</dbReference>
<sequence>MKLVQPEDGFVLAERVLPAETFWRRLRGLLFTERFPEGCCLYLRPCRSVHTFWMRYDIDVVHVDGRMRITGMEPQLAPNKRGTVFRHTEAVIELPAGTIARSRLQVGQTLQFQP</sequence>
<comment type="caution">
    <text evidence="1">The sequence shown here is derived from an EMBL/GenBank/DDBJ whole genome shotgun (WGS) entry which is preliminary data.</text>
</comment>
<dbReference type="EMBL" id="JXAK01000064">
    <property type="protein sequence ID" value="KIL38352.1"/>
    <property type="molecule type" value="Genomic_DNA"/>
</dbReference>
<organism evidence="1 2">
    <name type="scientific">Gordoniibacillus kamchatkensis</name>
    <dbReference type="NCBI Taxonomy" id="1590651"/>
    <lineage>
        <taxon>Bacteria</taxon>
        <taxon>Bacillati</taxon>
        <taxon>Bacillota</taxon>
        <taxon>Bacilli</taxon>
        <taxon>Bacillales</taxon>
        <taxon>Paenibacillaceae</taxon>
        <taxon>Gordoniibacillus</taxon>
    </lineage>
</organism>
<name>A0ABR5AD90_9BACL</name>
<evidence type="ECO:0000313" key="2">
    <source>
        <dbReference type="Proteomes" id="UP000031967"/>
    </source>
</evidence>
<evidence type="ECO:0008006" key="3">
    <source>
        <dbReference type="Google" id="ProtNLM"/>
    </source>
</evidence>
<protein>
    <recommendedName>
        <fullName evidence="3">DUF192 domain-containing protein</fullName>
    </recommendedName>
</protein>
<dbReference type="RefSeq" id="WP_041051352.1">
    <property type="nucleotide sequence ID" value="NZ_JXAK01000064.1"/>
</dbReference>
<gene>
    <name evidence="1" type="ORF">SD70_26860</name>
</gene>
<dbReference type="Pfam" id="PF02643">
    <property type="entry name" value="DUF192"/>
    <property type="match status" value="1"/>
</dbReference>